<dbReference type="PANTHER" id="PTHR43482">
    <property type="entry name" value="PROTEIN AST1-RELATED"/>
    <property type="match status" value="1"/>
</dbReference>
<dbReference type="InterPro" id="IPR052585">
    <property type="entry name" value="Lipid_raft_assoc_Zn_ADH"/>
</dbReference>
<feature type="domain" description="Alcohol dehydrogenase-like C-terminal" evidence="1">
    <location>
        <begin position="153"/>
        <end position="218"/>
    </location>
</feature>
<dbReference type="InterPro" id="IPR036291">
    <property type="entry name" value="NAD(P)-bd_dom_sf"/>
</dbReference>
<evidence type="ECO:0000313" key="4">
    <source>
        <dbReference type="Proteomes" id="UP001596186"/>
    </source>
</evidence>
<dbReference type="Proteomes" id="UP001596186">
    <property type="component" value="Unassembled WGS sequence"/>
</dbReference>
<comment type="caution">
    <text evidence="3">The sequence shown here is derived from an EMBL/GenBank/DDBJ whole genome shotgun (WGS) entry which is preliminary data.</text>
</comment>
<accession>A0ABW1UTB7</accession>
<dbReference type="Gene3D" id="3.40.50.720">
    <property type="entry name" value="NAD(P)-binding Rossmann-like Domain"/>
    <property type="match status" value="1"/>
</dbReference>
<organism evidence="3 4">
    <name type="scientific">Companilactobacillus baiquanensis</name>
    <dbReference type="NCBI Taxonomy" id="2486005"/>
    <lineage>
        <taxon>Bacteria</taxon>
        <taxon>Bacillati</taxon>
        <taxon>Bacillota</taxon>
        <taxon>Bacilli</taxon>
        <taxon>Lactobacillales</taxon>
        <taxon>Lactobacillaceae</taxon>
        <taxon>Companilactobacillus</taxon>
    </lineage>
</organism>
<reference evidence="4" key="1">
    <citation type="journal article" date="2019" name="Int. J. Syst. Evol. Microbiol.">
        <title>The Global Catalogue of Microorganisms (GCM) 10K type strain sequencing project: providing services to taxonomists for standard genome sequencing and annotation.</title>
        <authorList>
            <consortium name="The Broad Institute Genomics Platform"/>
            <consortium name="The Broad Institute Genome Sequencing Center for Infectious Disease"/>
            <person name="Wu L."/>
            <person name="Ma J."/>
        </authorList>
    </citation>
    <scope>NUCLEOTIDE SEQUENCE [LARGE SCALE GENOMIC DNA]</scope>
    <source>
        <strain evidence="4">CCM 8895</strain>
    </source>
</reference>
<proteinExistence type="predicted"/>
<dbReference type="SUPFAM" id="SSF50129">
    <property type="entry name" value="GroES-like"/>
    <property type="match status" value="1"/>
</dbReference>
<dbReference type="RefSeq" id="WP_125591419.1">
    <property type="nucleotide sequence ID" value="NZ_JBHSSN010000002.1"/>
</dbReference>
<dbReference type="Pfam" id="PF08240">
    <property type="entry name" value="ADH_N"/>
    <property type="match status" value="1"/>
</dbReference>
<dbReference type="EMBL" id="JBHSSN010000002">
    <property type="protein sequence ID" value="MFC6322175.1"/>
    <property type="molecule type" value="Genomic_DNA"/>
</dbReference>
<dbReference type="Gene3D" id="3.90.180.10">
    <property type="entry name" value="Medium-chain alcohol dehydrogenases, catalytic domain"/>
    <property type="match status" value="1"/>
</dbReference>
<dbReference type="PROSITE" id="PS01162">
    <property type="entry name" value="QOR_ZETA_CRYSTAL"/>
    <property type="match status" value="1"/>
</dbReference>
<evidence type="ECO:0000259" key="1">
    <source>
        <dbReference type="Pfam" id="PF00107"/>
    </source>
</evidence>
<dbReference type="InterPro" id="IPR013154">
    <property type="entry name" value="ADH-like_N"/>
</dbReference>
<gene>
    <name evidence="3" type="ORF">ACFP1F_00135</name>
</gene>
<sequence>MQAIIQDSFNGIEDLKIKEIADPKISPLSVLVETKYTPVLPYDWRTESGELQNIRPLRLPIIIGYGFGGIVKNVGSLRSSKLIGQKVIGASMSGSNSALIDSKIPPLLFKVPDKVDLSKATTIIGGADAALGIINKLQVKANEKILITGSSGGIGTYLIQLLKLKNVQVVALGHSSNLEFLKKIGADQVIDYSSNVLKQLLNHKDITQIVDTAGNINLLKIISEVFPDRRIFSIANDQFGQFIQPRIFPKDYENLLNMLSSGQLQAYIQNIFNFRDVRTAQALSKNHHSQGRILLSY</sequence>
<evidence type="ECO:0000313" key="3">
    <source>
        <dbReference type="EMBL" id="MFC6322175.1"/>
    </source>
</evidence>
<keyword evidence="4" id="KW-1185">Reference proteome</keyword>
<feature type="domain" description="Alcohol dehydrogenase-like N-terminal" evidence="2">
    <location>
        <begin position="29"/>
        <end position="90"/>
    </location>
</feature>
<dbReference type="InterPro" id="IPR002364">
    <property type="entry name" value="Quin_OxRdtase/zeta-crystal_CS"/>
</dbReference>
<dbReference type="SUPFAM" id="SSF51735">
    <property type="entry name" value="NAD(P)-binding Rossmann-fold domains"/>
    <property type="match status" value="1"/>
</dbReference>
<dbReference type="InterPro" id="IPR013149">
    <property type="entry name" value="ADH-like_C"/>
</dbReference>
<name>A0ABW1UTB7_9LACO</name>
<dbReference type="InterPro" id="IPR011032">
    <property type="entry name" value="GroES-like_sf"/>
</dbReference>
<protein>
    <submittedName>
        <fullName evidence="3">Zinc-binding dehydrogenase</fullName>
    </submittedName>
</protein>
<dbReference type="PANTHER" id="PTHR43482:SF1">
    <property type="entry name" value="PROTEIN AST1-RELATED"/>
    <property type="match status" value="1"/>
</dbReference>
<evidence type="ECO:0000259" key="2">
    <source>
        <dbReference type="Pfam" id="PF08240"/>
    </source>
</evidence>
<dbReference type="Pfam" id="PF00107">
    <property type="entry name" value="ADH_zinc_N"/>
    <property type="match status" value="1"/>
</dbReference>